<dbReference type="AlphaFoldDB" id="A0A2L2SRR1"/>
<accession>A0A2L2SRR1</accession>
<protein>
    <submittedName>
        <fullName evidence="1">Uncharacterized protein</fullName>
    </submittedName>
</protein>
<name>A0A2L2SRR1_9HYPO</name>
<reference evidence="2" key="1">
    <citation type="submission" date="2014-10" db="EMBL/GenBank/DDBJ databases">
        <authorList>
            <person name="King R."/>
        </authorList>
    </citation>
    <scope>NUCLEOTIDE SEQUENCE [LARGE SCALE GENOMIC DNA]</scope>
    <source>
        <strain evidence="2">A3/5</strain>
    </source>
</reference>
<evidence type="ECO:0000313" key="1">
    <source>
        <dbReference type="EMBL" id="CEI41671.1"/>
    </source>
</evidence>
<sequence length="119" mass="13664">MIRSFLSQILTALVDKDTLAMNFSNRRSFVKDLEYNDIHALCDLIHDLVQQFDADTTIYCFVDDGSKFDVDSRGAFASLKLIFGRIQGIIGDDNLKLKLKVLMTVPFRSSQRLRRTIEE</sequence>
<dbReference type="EMBL" id="LN649232">
    <property type="protein sequence ID" value="CEI41671.1"/>
    <property type="molecule type" value="Genomic_DNA"/>
</dbReference>
<proteinExistence type="predicted"/>
<keyword evidence="2" id="KW-1185">Reference proteome</keyword>
<evidence type="ECO:0000313" key="2">
    <source>
        <dbReference type="Proteomes" id="UP000245910"/>
    </source>
</evidence>
<organism evidence="1 2">
    <name type="scientific">Fusarium venenatum</name>
    <dbReference type="NCBI Taxonomy" id="56646"/>
    <lineage>
        <taxon>Eukaryota</taxon>
        <taxon>Fungi</taxon>
        <taxon>Dikarya</taxon>
        <taxon>Ascomycota</taxon>
        <taxon>Pezizomycotina</taxon>
        <taxon>Sordariomycetes</taxon>
        <taxon>Hypocreomycetidae</taxon>
        <taxon>Hypocreales</taxon>
        <taxon>Nectriaceae</taxon>
        <taxon>Fusarium</taxon>
    </lineage>
</organism>
<dbReference type="Proteomes" id="UP000245910">
    <property type="component" value="Chromosome IIII"/>
</dbReference>